<evidence type="ECO:0000256" key="7">
    <source>
        <dbReference type="ARBA" id="ARBA00022857"/>
    </source>
</evidence>
<evidence type="ECO:0000256" key="6">
    <source>
        <dbReference type="ARBA" id="ARBA00022694"/>
    </source>
</evidence>
<dbReference type="InterPro" id="IPR001269">
    <property type="entry name" value="DUS_fam"/>
</dbReference>
<evidence type="ECO:0000256" key="10">
    <source>
        <dbReference type="ARBA" id="ARBA00048205"/>
    </source>
</evidence>
<feature type="binding site" evidence="14">
    <location>
        <position position="144"/>
    </location>
    <ligand>
        <name>FMN</name>
        <dbReference type="ChEBI" id="CHEBI:58210"/>
    </ligand>
</feature>
<keyword evidence="17" id="KW-1185">Reference proteome</keyword>
<keyword evidence="8" id="KW-0694">RNA-binding</keyword>
<feature type="binding site" evidence="14">
    <location>
        <begin position="229"/>
        <end position="230"/>
    </location>
    <ligand>
        <name>FMN</name>
        <dbReference type="ChEBI" id="CHEBI:58210"/>
    </ligand>
</feature>
<evidence type="ECO:0000256" key="8">
    <source>
        <dbReference type="ARBA" id="ARBA00022884"/>
    </source>
</evidence>
<evidence type="ECO:0000256" key="4">
    <source>
        <dbReference type="ARBA" id="ARBA00022630"/>
    </source>
</evidence>
<evidence type="ECO:0000256" key="5">
    <source>
        <dbReference type="ARBA" id="ARBA00022643"/>
    </source>
</evidence>
<proteinExistence type="inferred from homology"/>
<dbReference type="PIRSF" id="PIRSF006621">
    <property type="entry name" value="Dus"/>
    <property type="match status" value="1"/>
</dbReference>
<keyword evidence="7" id="KW-0521">NADP</keyword>
<dbReference type="NCBIfam" id="TIGR00737">
    <property type="entry name" value="nifR3_yhdG"/>
    <property type="match status" value="1"/>
</dbReference>
<keyword evidence="3" id="KW-0820">tRNA-binding</keyword>
<keyword evidence="5 12" id="KW-0288">FMN</keyword>
<dbReference type="GO" id="GO:0050660">
    <property type="term" value="F:flavin adenine dinucleotide binding"/>
    <property type="evidence" value="ECO:0007669"/>
    <property type="project" value="InterPro"/>
</dbReference>
<dbReference type="SUPFAM" id="SSF51395">
    <property type="entry name" value="FMN-linked oxidoreductases"/>
    <property type="match status" value="1"/>
</dbReference>
<gene>
    <name evidence="16" type="ORF">COO92_05435</name>
</gene>
<dbReference type="EC" id="1.3.1.-" evidence="12"/>
<dbReference type="GO" id="GO:0017150">
    <property type="term" value="F:tRNA dihydrouridine synthase activity"/>
    <property type="evidence" value="ECO:0007669"/>
    <property type="project" value="InterPro"/>
</dbReference>
<dbReference type="CDD" id="cd02801">
    <property type="entry name" value="DUS_like_FMN"/>
    <property type="match status" value="1"/>
</dbReference>
<evidence type="ECO:0000256" key="1">
    <source>
        <dbReference type="ARBA" id="ARBA00001917"/>
    </source>
</evidence>
<evidence type="ECO:0000256" key="12">
    <source>
        <dbReference type="PIRNR" id="PIRNR006621"/>
    </source>
</evidence>
<feature type="binding site" evidence="14">
    <location>
        <position position="174"/>
    </location>
    <ligand>
        <name>FMN</name>
        <dbReference type="ChEBI" id="CHEBI:58210"/>
    </ligand>
</feature>
<accession>A0A2N3L9T6</accession>
<dbReference type="RefSeq" id="WP_101300512.1">
    <property type="nucleotide sequence ID" value="NZ_NXGX01000002.1"/>
</dbReference>
<dbReference type="InterPro" id="IPR024036">
    <property type="entry name" value="tRNA-dHydroUridine_Synthase_C"/>
</dbReference>
<dbReference type="AlphaFoldDB" id="A0A2N3L9T6"/>
<sequence length="336" mass="36927">MSLQIGSVHVPENVILAPMSGVTDLPFRQQVRQFGGHLVVSEMIASDAMIRIQRHDKEVRKMHGDCAAESPLSVQLAGTEPEEMAQAAKMNEARGAIIIDINMGCPAKKVTKGYAGSALMRDECLAADIIKATVDAVSVPVTLKMRLGWDDDCRNAPALAKIAEDLGIAMLTIHGRTRCQFYKGDADWDAISLVKDAVSIPVIGNGDVNSEEDAAELLKRSGADGVMIGRGAQGRPWFLEQVSHYLKTGEKLAAPSLAVQLETILRHYDAMIAHHGRQGVRIARKHLAWYCNSLRNATEFRRVVNVLDDPDKVKDQIRAFYEPLVENEIKLDRQVA</sequence>
<comment type="similarity">
    <text evidence="12">Belongs to the dus family.</text>
</comment>
<evidence type="ECO:0000313" key="17">
    <source>
        <dbReference type="Proteomes" id="UP000233332"/>
    </source>
</evidence>
<dbReference type="Proteomes" id="UP000233332">
    <property type="component" value="Unassembled WGS sequence"/>
</dbReference>
<keyword evidence="9 12" id="KW-0560">Oxidoreductase</keyword>
<feature type="binding site" evidence="14">
    <location>
        <position position="75"/>
    </location>
    <ligand>
        <name>FMN</name>
        <dbReference type="ChEBI" id="CHEBI:58210"/>
    </ligand>
</feature>
<dbReference type="InterPro" id="IPR018517">
    <property type="entry name" value="tRNA_hU_synthase_CS"/>
</dbReference>
<name>A0A2N3L9T6_9PROT</name>
<dbReference type="Pfam" id="PF01207">
    <property type="entry name" value="Dus"/>
    <property type="match status" value="1"/>
</dbReference>
<dbReference type="InterPro" id="IPR035587">
    <property type="entry name" value="DUS-like_FMN-bd"/>
</dbReference>
<evidence type="ECO:0000256" key="2">
    <source>
        <dbReference type="ARBA" id="ARBA00002790"/>
    </source>
</evidence>
<evidence type="ECO:0000256" key="11">
    <source>
        <dbReference type="ARBA" id="ARBA00048802"/>
    </source>
</evidence>
<dbReference type="Gene3D" id="1.10.1200.80">
    <property type="entry name" value="Putative flavin oxidoreducatase, domain 2"/>
    <property type="match status" value="1"/>
</dbReference>
<keyword evidence="14" id="KW-0547">Nucleotide-binding</keyword>
<evidence type="ECO:0000313" key="16">
    <source>
        <dbReference type="EMBL" id="PKR59477.1"/>
    </source>
</evidence>
<keyword evidence="6 12" id="KW-0819">tRNA processing</keyword>
<dbReference type="EMBL" id="NXGX01000002">
    <property type="protein sequence ID" value="PKR59477.1"/>
    <property type="molecule type" value="Genomic_DNA"/>
</dbReference>
<dbReference type="Gene3D" id="3.20.20.70">
    <property type="entry name" value="Aldolase class I"/>
    <property type="match status" value="1"/>
</dbReference>
<evidence type="ECO:0000256" key="14">
    <source>
        <dbReference type="PIRSR" id="PIRSR006621-2"/>
    </source>
</evidence>
<dbReference type="PANTHER" id="PTHR45846">
    <property type="entry name" value="TRNA-DIHYDROURIDINE(47) SYNTHASE [NAD(P)(+)]-LIKE"/>
    <property type="match status" value="1"/>
</dbReference>
<evidence type="ECO:0000256" key="13">
    <source>
        <dbReference type="PIRSR" id="PIRSR006621-1"/>
    </source>
</evidence>
<dbReference type="GO" id="GO:0000049">
    <property type="term" value="F:tRNA binding"/>
    <property type="evidence" value="ECO:0007669"/>
    <property type="project" value="UniProtKB-KW"/>
</dbReference>
<comment type="catalytic activity">
    <reaction evidence="11">
        <text>a 5,6-dihydrouridine in tRNA + NAD(+) = a uridine in tRNA + NADH + H(+)</text>
        <dbReference type="Rhea" id="RHEA:54452"/>
        <dbReference type="Rhea" id="RHEA-COMP:13339"/>
        <dbReference type="Rhea" id="RHEA-COMP:13887"/>
        <dbReference type="ChEBI" id="CHEBI:15378"/>
        <dbReference type="ChEBI" id="CHEBI:57540"/>
        <dbReference type="ChEBI" id="CHEBI:57945"/>
        <dbReference type="ChEBI" id="CHEBI:65315"/>
        <dbReference type="ChEBI" id="CHEBI:74443"/>
    </reaction>
</comment>
<comment type="caution">
    <text evidence="16">The sequence shown here is derived from an EMBL/GenBank/DDBJ whole genome shotgun (WGS) entry which is preliminary data.</text>
</comment>
<keyword evidence="4 12" id="KW-0285">Flavoprotein</keyword>
<dbReference type="InterPro" id="IPR004652">
    <property type="entry name" value="DusB-like"/>
</dbReference>
<reference evidence="16 17" key="1">
    <citation type="submission" date="2017-09" db="EMBL/GenBank/DDBJ databases">
        <title>Biodiversity and function of Thalassospira species in the particle-attached aromatic-hydrocarbon-degrading consortia from the surface seawater of the China South Sea.</title>
        <authorList>
            <person name="Dong C."/>
            <person name="Lai Q."/>
            <person name="Shao Z."/>
        </authorList>
    </citation>
    <scope>NUCLEOTIDE SEQUENCE [LARGE SCALE GENOMIC DNA]</scope>
    <source>
        <strain evidence="16 17">139Z-12</strain>
    </source>
</reference>
<dbReference type="PANTHER" id="PTHR45846:SF1">
    <property type="entry name" value="TRNA-DIHYDROURIDINE(47) SYNTHASE [NAD(P)(+)]-LIKE"/>
    <property type="match status" value="1"/>
</dbReference>
<dbReference type="PROSITE" id="PS01136">
    <property type="entry name" value="UPF0034"/>
    <property type="match status" value="1"/>
</dbReference>
<feature type="active site" description="Proton donor" evidence="13">
    <location>
        <position position="105"/>
    </location>
</feature>
<evidence type="ECO:0000256" key="3">
    <source>
        <dbReference type="ARBA" id="ARBA00022555"/>
    </source>
</evidence>
<comment type="catalytic activity">
    <reaction evidence="10">
        <text>a 5,6-dihydrouridine in tRNA + NADP(+) = a uridine in tRNA + NADPH + H(+)</text>
        <dbReference type="Rhea" id="RHEA:23624"/>
        <dbReference type="Rhea" id="RHEA-COMP:13339"/>
        <dbReference type="Rhea" id="RHEA-COMP:13887"/>
        <dbReference type="ChEBI" id="CHEBI:15378"/>
        <dbReference type="ChEBI" id="CHEBI:57783"/>
        <dbReference type="ChEBI" id="CHEBI:58349"/>
        <dbReference type="ChEBI" id="CHEBI:65315"/>
        <dbReference type="ChEBI" id="CHEBI:74443"/>
    </reaction>
</comment>
<comment type="function">
    <text evidence="2 12">Catalyzes the synthesis of 5,6-dihydrouridine (D), a modified base found in the D-loop of most tRNAs, via the reduction of the C5-C6 double bond in target uridines.</text>
</comment>
<evidence type="ECO:0000259" key="15">
    <source>
        <dbReference type="Pfam" id="PF01207"/>
    </source>
</evidence>
<feature type="domain" description="DUS-like FMN-binding" evidence="15">
    <location>
        <begin position="15"/>
        <end position="318"/>
    </location>
</feature>
<dbReference type="InterPro" id="IPR013785">
    <property type="entry name" value="Aldolase_TIM"/>
</dbReference>
<evidence type="ECO:0000256" key="9">
    <source>
        <dbReference type="ARBA" id="ARBA00023002"/>
    </source>
</evidence>
<organism evidence="16 17">
    <name type="scientific">Thalassospira lohafexi</name>
    <dbReference type="NCBI Taxonomy" id="744227"/>
    <lineage>
        <taxon>Bacteria</taxon>
        <taxon>Pseudomonadati</taxon>
        <taxon>Pseudomonadota</taxon>
        <taxon>Alphaproteobacteria</taxon>
        <taxon>Rhodospirillales</taxon>
        <taxon>Thalassospiraceae</taxon>
        <taxon>Thalassospira</taxon>
    </lineage>
</organism>
<comment type="cofactor">
    <cofactor evidence="1 12 14">
        <name>FMN</name>
        <dbReference type="ChEBI" id="CHEBI:58210"/>
    </cofactor>
</comment>
<protein>
    <recommendedName>
        <fullName evidence="12">tRNA-dihydrouridine synthase</fullName>
        <ecNumber evidence="12">1.3.1.-</ecNumber>
    </recommendedName>
</protein>